<organism evidence="7 8">
    <name type="scientific">Levilactobacillus brevis</name>
    <name type="common">Lactobacillus brevis</name>
    <dbReference type="NCBI Taxonomy" id="1580"/>
    <lineage>
        <taxon>Bacteria</taxon>
        <taxon>Bacillati</taxon>
        <taxon>Bacillota</taxon>
        <taxon>Bacilli</taxon>
        <taxon>Lactobacillales</taxon>
        <taxon>Lactobacillaceae</taxon>
        <taxon>Levilactobacillus</taxon>
    </lineage>
</organism>
<sequence length="571" mass="61533">MTHSRKILLTMTIGIFICILDTTVMSIALPAMQSGLHTDLAHLSWALNIYTILFACLTIPLGRIADIYGRERLYLVGLSLFFLGSIASGLAPTVSFLIAGRGLQSIGAAIVFPASMTIGIQSTSLAGRTQAIALLGVTQGLAAAFGPTIGGVLTQYFGWRTIFLINLPLALTALGLCLHLLDWHHTGSQHETLDIPGTLTSMLTLFSLSLLLIKGNDWGWTSWRIIGLMSTCGLALGLFLVIESRVAQPMMPLALFKDQQFNGAAIVTVAAGIFFIALMVILPSFFTKIQGATELQAALMVTPASLMLFICSPISGFLLNKVGPRTVIATGCLAILSGYITLSLSNPAVYWQVSIALMLSGAGYGVIIGPVTVLAAGDFSGKLLTASQSVIGVFRQIGTSLAVAIFVSALSANISTAKITVSHHAEQAVAALTIPAKAKRDTLKAVNHQLATERVSASSPTTFISAHATRQLIQDHYQTALQQAHAMQAPAQIKHQIHTQVSRRVSQQVRQANRALNRTVRGIHRDAKRQLTRAFIRPYQLAIPFVSLMLGVLFLFKSRRRYHRQLTTRTE</sequence>
<name>A0A0C1Q8T3_LEVBR</name>
<keyword evidence="4" id="KW-0812">Transmembrane</keyword>
<dbReference type="PANTHER" id="PTHR42718:SF46">
    <property type="entry name" value="BLR6921 PROTEIN"/>
    <property type="match status" value="1"/>
</dbReference>
<keyword evidence="5" id="KW-1133">Transmembrane helix</keyword>
<evidence type="ECO:0000256" key="2">
    <source>
        <dbReference type="ARBA" id="ARBA00022448"/>
    </source>
</evidence>
<reference evidence="7" key="1">
    <citation type="submission" date="2020-12" db="EMBL/GenBank/DDBJ databases">
        <authorList>
            <person name="Mcmullen J.G."/>
        </authorList>
    </citation>
    <scope>NUCLEOTIDE SEQUENCE</scope>
    <source>
        <strain evidence="7">Dm-2019-70</strain>
    </source>
</reference>
<evidence type="ECO:0000256" key="6">
    <source>
        <dbReference type="ARBA" id="ARBA00023136"/>
    </source>
</evidence>
<protein>
    <submittedName>
        <fullName evidence="7">MFS transporter</fullName>
    </submittedName>
</protein>
<reference evidence="7" key="2">
    <citation type="submission" date="2022-09" db="EMBL/GenBank/DDBJ databases">
        <title>Genome-inferred correspondence between phylogeny and metabolic traits in the wild Drosophila gut microbiome.</title>
        <authorList>
            <person name="Bueno E."/>
            <person name="Blow F."/>
            <person name="Douglas A.E."/>
        </authorList>
    </citation>
    <scope>NUCLEOTIDE SEQUENCE</scope>
    <source>
        <strain evidence="7">Dm-2019-70</strain>
    </source>
</reference>
<dbReference type="GO" id="GO:0022857">
    <property type="term" value="F:transmembrane transporter activity"/>
    <property type="evidence" value="ECO:0007669"/>
    <property type="project" value="InterPro"/>
</dbReference>
<dbReference type="Pfam" id="PF07690">
    <property type="entry name" value="MFS_1"/>
    <property type="match status" value="1"/>
</dbReference>
<dbReference type="Gene3D" id="1.20.1720.10">
    <property type="entry name" value="Multidrug resistance protein D"/>
    <property type="match status" value="1"/>
</dbReference>
<evidence type="ECO:0000313" key="8">
    <source>
        <dbReference type="Proteomes" id="UP000676478"/>
    </source>
</evidence>
<keyword evidence="2" id="KW-0813">Transport</keyword>
<dbReference type="PRINTS" id="PR01036">
    <property type="entry name" value="TCRTETB"/>
</dbReference>
<dbReference type="GO" id="GO:0005886">
    <property type="term" value="C:plasma membrane"/>
    <property type="evidence" value="ECO:0007669"/>
    <property type="project" value="UniProtKB-SubCell"/>
</dbReference>
<evidence type="ECO:0000313" key="7">
    <source>
        <dbReference type="EMBL" id="MBS1009675.1"/>
    </source>
</evidence>
<dbReference type="PROSITE" id="PS50850">
    <property type="entry name" value="MFS"/>
    <property type="match status" value="1"/>
</dbReference>
<dbReference type="InterPro" id="IPR011701">
    <property type="entry name" value="MFS"/>
</dbReference>
<dbReference type="SUPFAM" id="SSF103473">
    <property type="entry name" value="MFS general substrate transporter"/>
    <property type="match status" value="1"/>
</dbReference>
<dbReference type="Proteomes" id="UP000676478">
    <property type="component" value="Unassembled WGS sequence"/>
</dbReference>
<keyword evidence="6" id="KW-0472">Membrane</keyword>
<evidence type="ECO:0000256" key="3">
    <source>
        <dbReference type="ARBA" id="ARBA00022475"/>
    </source>
</evidence>
<dbReference type="CDD" id="cd17321">
    <property type="entry name" value="MFS_MMR_MDR_like"/>
    <property type="match status" value="1"/>
</dbReference>
<accession>A0A0C1Q8T3</accession>
<dbReference type="Gene3D" id="1.20.1250.20">
    <property type="entry name" value="MFS general substrate transporter like domains"/>
    <property type="match status" value="1"/>
</dbReference>
<evidence type="ECO:0000256" key="5">
    <source>
        <dbReference type="ARBA" id="ARBA00022989"/>
    </source>
</evidence>
<comment type="subcellular location">
    <subcellularLocation>
        <location evidence="1">Cell membrane</location>
        <topology evidence="1">Multi-pass membrane protein</topology>
    </subcellularLocation>
</comment>
<keyword evidence="3" id="KW-1003">Cell membrane</keyword>
<dbReference type="RefSeq" id="WP_039105646.1">
    <property type="nucleotide sequence ID" value="NZ_CAKMAP010000003.1"/>
</dbReference>
<dbReference type="AlphaFoldDB" id="A0A0C1Q8T3"/>
<proteinExistence type="predicted"/>
<evidence type="ECO:0000256" key="4">
    <source>
        <dbReference type="ARBA" id="ARBA00022692"/>
    </source>
</evidence>
<dbReference type="InterPro" id="IPR036259">
    <property type="entry name" value="MFS_trans_sf"/>
</dbReference>
<evidence type="ECO:0000256" key="1">
    <source>
        <dbReference type="ARBA" id="ARBA00004651"/>
    </source>
</evidence>
<comment type="caution">
    <text evidence="7">The sequence shown here is derived from an EMBL/GenBank/DDBJ whole genome shotgun (WGS) entry which is preliminary data.</text>
</comment>
<dbReference type="EMBL" id="JAERKF010000002">
    <property type="protein sequence ID" value="MBS1009675.1"/>
    <property type="molecule type" value="Genomic_DNA"/>
</dbReference>
<dbReference type="InterPro" id="IPR020846">
    <property type="entry name" value="MFS_dom"/>
</dbReference>
<gene>
    <name evidence="7" type="ORF">JK167_02350</name>
</gene>
<dbReference type="OrthoDB" id="2321349at2"/>
<dbReference type="PANTHER" id="PTHR42718">
    <property type="entry name" value="MAJOR FACILITATOR SUPERFAMILY MULTIDRUG TRANSPORTER MFSC"/>
    <property type="match status" value="1"/>
</dbReference>